<evidence type="ECO:0000313" key="20">
    <source>
        <dbReference type="EMBL" id="KAF5404644.1"/>
    </source>
</evidence>
<keyword evidence="13" id="KW-0675">Receptor</keyword>
<gene>
    <name evidence="20" type="ORF">PHET_01978</name>
</gene>
<evidence type="ECO:0000256" key="18">
    <source>
        <dbReference type="SAM" id="SignalP"/>
    </source>
</evidence>
<evidence type="ECO:0000256" key="10">
    <source>
        <dbReference type="ARBA" id="ARBA00023136"/>
    </source>
</evidence>
<evidence type="ECO:0000256" key="3">
    <source>
        <dbReference type="ARBA" id="ARBA00022679"/>
    </source>
</evidence>
<accession>A0A8J4TGX0</accession>
<dbReference type="EMBL" id="LUCH01000645">
    <property type="protein sequence ID" value="KAF5404644.1"/>
    <property type="molecule type" value="Genomic_DNA"/>
</dbReference>
<evidence type="ECO:0000256" key="11">
    <source>
        <dbReference type="ARBA" id="ARBA00023137"/>
    </source>
</evidence>
<dbReference type="GO" id="GO:0007169">
    <property type="term" value="P:cell surface receptor protein tyrosine kinase signaling pathway"/>
    <property type="evidence" value="ECO:0007669"/>
    <property type="project" value="TreeGrafter"/>
</dbReference>
<keyword evidence="5 18" id="KW-0732">Signal</keyword>
<keyword evidence="2" id="KW-0597">Phosphoprotein</keyword>
<evidence type="ECO:0000313" key="21">
    <source>
        <dbReference type="Proteomes" id="UP000748531"/>
    </source>
</evidence>
<keyword evidence="7" id="KW-0418">Kinase</keyword>
<dbReference type="PROSITE" id="PS50011">
    <property type="entry name" value="PROTEIN_KINASE_DOM"/>
    <property type="match status" value="1"/>
</dbReference>
<evidence type="ECO:0000259" key="19">
    <source>
        <dbReference type="PROSITE" id="PS50011"/>
    </source>
</evidence>
<dbReference type="PANTHER" id="PTHR24416:SF550">
    <property type="entry name" value="FIBROBLAST GROWTH FACTOR RECEPTOR HOMOLOG 1-RELATED"/>
    <property type="match status" value="1"/>
</dbReference>
<evidence type="ECO:0000256" key="5">
    <source>
        <dbReference type="ARBA" id="ARBA00022729"/>
    </source>
</evidence>
<comment type="caution">
    <text evidence="20">The sequence shown here is derived from an EMBL/GenBank/DDBJ whole genome shotgun (WGS) entry which is preliminary data.</text>
</comment>
<dbReference type="PROSITE" id="PS00107">
    <property type="entry name" value="PROTEIN_KINASE_ATP"/>
    <property type="match status" value="1"/>
</dbReference>
<dbReference type="InterPro" id="IPR008266">
    <property type="entry name" value="Tyr_kinase_AS"/>
</dbReference>
<evidence type="ECO:0000256" key="1">
    <source>
        <dbReference type="ARBA" id="ARBA00004167"/>
    </source>
</evidence>
<dbReference type="InterPro" id="IPR017441">
    <property type="entry name" value="Protein_kinase_ATP_BS"/>
</dbReference>
<keyword evidence="6 16" id="KW-0547">Nucleotide-binding</keyword>
<evidence type="ECO:0000256" key="4">
    <source>
        <dbReference type="ARBA" id="ARBA00022692"/>
    </source>
</evidence>
<evidence type="ECO:0000256" key="12">
    <source>
        <dbReference type="ARBA" id="ARBA00023157"/>
    </source>
</evidence>
<dbReference type="InterPro" id="IPR011009">
    <property type="entry name" value="Kinase-like_dom_sf"/>
</dbReference>
<feature type="chain" id="PRO_5035168419" description="Protein kinase domain-containing protein" evidence="18">
    <location>
        <begin position="25"/>
        <end position="679"/>
    </location>
</feature>
<evidence type="ECO:0000256" key="8">
    <source>
        <dbReference type="ARBA" id="ARBA00022840"/>
    </source>
</evidence>
<evidence type="ECO:0000256" key="17">
    <source>
        <dbReference type="SAM" id="Phobius"/>
    </source>
</evidence>
<feature type="binding site" evidence="16">
    <location>
        <position position="361"/>
    </location>
    <ligand>
        <name>ATP</name>
        <dbReference type="ChEBI" id="CHEBI:30616"/>
    </ligand>
</feature>
<reference evidence="20" key="1">
    <citation type="submission" date="2019-05" db="EMBL/GenBank/DDBJ databases">
        <title>Annotation for the trematode Paragonimus heterotremus.</title>
        <authorList>
            <person name="Choi Y.-J."/>
        </authorList>
    </citation>
    <scope>NUCLEOTIDE SEQUENCE</scope>
    <source>
        <strain evidence="20">LC</strain>
    </source>
</reference>
<keyword evidence="3" id="KW-0808">Transferase</keyword>
<evidence type="ECO:0000256" key="9">
    <source>
        <dbReference type="ARBA" id="ARBA00022989"/>
    </source>
</evidence>
<keyword evidence="8 16" id="KW-0067">ATP-binding</keyword>
<organism evidence="20 21">
    <name type="scientific">Paragonimus heterotremus</name>
    <dbReference type="NCBI Taxonomy" id="100268"/>
    <lineage>
        <taxon>Eukaryota</taxon>
        <taxon>Metazoa</taxon>
        <taxon>Spiralia</taxon>
        <taxon>Lophotrochozoa</taxon>
        <taxon>Platyhelminthes</taxon>
        <taxon>Trematoda</taxon>
        <taxon>Digenea</taxon>
        <taxon>Plagiorchiida</taxon>
        <taxon>Troglotremata</taxon>
        <taxon>Troglotrematidae</taxon>
        <taxon>Paragonimus</taxon>
    </lineage>
</organism>
<keyword evidence="14" id="KW-0325">Glycoprotein</keyword>
<name>A0A8J4TGX0_9TREM</name>
<feature type="domain" description="Protein kinase" evidence="19">
    <location>
        <begin position="326"/>
        <end position="592"/>
    </location>
</feature>
<dbReference type="SMART" id="SM00219">
    <property type="entry name" value="TyrKc"/>
    <property type="match status" value="1"/>
</dbReference>
<evidence type="ECO:0000256" key="13">
    <source>
        <dbReference type="ARBA" id="ARBA00023170"/>
    </source>
</evidence>
<dbReference type="GO" id="GO:0005524">
    <property type="term" value="F:ATP binding"/>
    <property type="evidence" value="ECO:0007669"/>
    <property type="project" value="UniProtKB-UniRule"/>
</dbReference>
<dbReference type="InterPro" id="IPR036179">
    <property type="entry name" value="Ig-like_dom_sf"/>
</dbReference>
<dbReference type="Pfam" id="PF07714">
    <property type="entry name" value="PK_Tyr_Ser-Thr"/>
    <property type="match status" value="1"/>
</dbReference>
<feature type="transmembrane region" description="Helical" evidence="17">
    <location>
        <begin position="326"/>
        <end position="346"/>
    </location>
</feature>
<dbReference type="InterPro" id="IPR000719">
    <property type="entry name" value="Prot_kinase_dom"/>
</dbReference>
<sequence length="679" mass="76376">MPRTAGLLLGPMLVVCCVDSFVSSIKWQDFAIGLKFNSDLNACLGSKYALVCEYHPACIDASVEIHKLDTHWLPENYTYEESRIKAQNAGGYLPRLPTRSLLGLVREHAVLVTNGTMSSVTQGENTFSKFTFEFASLRTEDAGWYFCTVSYRDLLPVTLYTILSIRSDCDSSPSNFWLVYSTTIFGVLMVVICVAYYLKTATSAVRRLIIVSHPEVSSLKTNLNVYEESGISQDYPSSLDSPDIVSTPVVQFEQLRVSSCLSACFVQLRRLFKWKRKPFTEEYEDNGNGDAAFGHNADTMIHLDNRFTNEYRIRPDKNYEIPRERIVIGSVLGGGAFGVVYSGIAWDLPNHKRGPVAVAIKTLRDNFTESDVIDLMKEMDIMKQLYYHEHVIQLLAVCTQNGAPYLIMECAPYGNLRDYMRNNRSAFQNSPSLVGRLLNYGRQVAEGMHYLSTKSIVHRDLAARNILVGKKDVLKISDFGLTRSVDEYYRKLTNGRLPVKWLAPESIFDRVYTTCSDVWSFGILLWEIFTLGCAPFKGIDPSSVPALIRAGRRNPKPQFANDAIYELMLHCWAHNPSQRPSFAQLVGALTRLEQEHTMQPEGLVSCSTKMVQSMINGSQTWSSYLPSSDPETTTTGSLCTHYLEVGSSRIDANRSEVCKKIETIEQPSKVVDEFTMSSC</sequence>
<evidence type="ECO:0000256" key="7">
    <source>
        <dbReference type="ARBA" id="ARBA00022777"/>
    </source>
</evidence>
<comment type="catalytic activity">
    <reaction evidence="15">
        <text>L-tyrosyl-[protein] + ATP = O-phospho-L-tyrosyl-[protein] + ADP + H(+)</text>
        <dbReference type="Rhea" id="RHEA:10596"/>
        <dbReference type="Rhea" id="RHEA-COMP:10136"/>
        <dbReference type="Rhea" id="RHEA-COMP:20101"/>
        <dbReference type="ChEBI" id="CHEBI:15378"/>
        <dbReference type="ChEBI" id="CHEBI:30616"/>
        <dbReference type="ChEBI" id="CHEBI:46858"/>
        <dbReference type="ChEBI" id="CHEBI:61978"/>
        <dbReference type="ChEBI" id="CHEBI:456216"/>
        <dbReference type="EC" id="2.7.10.1"/>
    </reaction>
</comment>
<dbReference type="OrthoDB" id="5984265at2759"/>
<dbReference type="FunFam" id="1.10.510.10:FF:000554">
    <property type="entry name" value="Predicted protein"/>
    <property type="match status" value="1"/>
</dbReference>
<dbReference type="SUPFAM" id="SSF56112">
    <property type="entry name" value="Protein kinase-like (PK-like)"/>
    <property type="match status" value="1"/>
</dbReference>
<dbReference type="InterPro" id="IPR001245">
    <property type="entry name" value="Ser-Thr/Tyr_kinase_cat_dom"/>
</dbReference>
<keyword evidence="11" id="KW-0829">Tyrosine-protein kinase</keyword>
<evidence type="ECO:0000256" key="15">
    <source>
        <dbReference type="ARBA" id="ARBA00051243"/>
    </source>
</evidence>
<dbReference type="Gene3D" id="3.30.200.20">
    <property type="entry name" value="Phosphorylase Kinase, domain 1"/>
    <property type="match status" value="1"/>
</dbReference>
<dbReference type="Proteomes" id="UP000748531">
    <property type="component" value="Unassembled WGS sequence"/>
</dbReference>
<evidence type="ECO:0000256" key="14">
    <source>
        <dbReference type="ARBA" id="ARBA00023180"/>
    </source>
</evidence>
<evidence type="ECO:0000256" key="2">
    <source>
        <dbReference type="ARBA" id="ARBA00022553"/>
    </source>
</evidence>
<proteinExistence type="predicted"/>
<feature type="signal peptide" evidence="18">
    <location>
        <begin position="1"/>
        <end position="24"/>
    </location>
</feature>
<keyword evidence="10 17" id="KW-0472">Membrane</keyword>
<dbReference type="GO" id="GO:0004714">
    <property type="term" value="F:transmembrane receptor protein tyrosine kinase activity"/>
    <property type="evidence" value="ECO:0007669"/>
    <property type="project" value="UniProtKB-EC"/>
</dbReference>
<evidence type="ECO:0000256" key="6">
    <source>
        <dbReference type="ARBA" id="ARBA00022741"/>
    </source>
</evidence>
<dbReference type="PANTHER" id="PTHR24416">
    <property type="entry name" value="TYROSINE-PROTEIN KINASE RECEPTOR"/>
    <property type="match status" value="1"/>
</dbReference>
<dbReference type="GO" id="GO:0043235">
    <property type="term" value="C:receptor complex"/>
    <property type="evidence" value="ECO:0007669"/>
    <property type="project" value="TreeGrafter"/>
</dbReference>
<keyword evidence="21" id="KW-1185">Reference proteome</keyword>
<dbReference type="SUPFAM" id="SSF48726">
    <property type="entry name" value="Immunoglobulin"/>
    <property type="match status" value="1"/>
</dbReference>
<dbReference type="AlphaFoldDB" id="A0A8J4TGX0"/>
<dbReference type="Gene3D" id="1.10.510.10">
    <property type="entry name" value="Transferase(Phosphotransferase) domain 1"/>
    <property type="match status" value="1"/>
</dbReference>
<dbReference type="PROSITE" id="PS00109">
    <property type="entry name" value="PROTEIN_KINASE_TYR"/>
    <property type="match status" value="1"/>
</dbReference>
<feature type="transmembrane region" description="Helical" evidence="17">
    <location>
        <begin position="177"/>
        <end position="198"/>
    </location>
</feature>
<keyword evidence="12" id="KW-1015">Disulfide bond</keyword>
<comment type="subcellular location">
    <subcellularLocation>
        <location evidence="1">Membrane</location>
        <topology evidence="1">Single-pass membrane protein</topology>
    </subcellularLocation>
</comment>
<dbReference type="PRINTS" id="PR00109">
    <property type="entry name" value="TYRKINASE"/>
</dbReference>
<protein>
    <recommendedName>
        <fullName evidence="19">Protein kinase domain-containing protein</fullName>
    </recommendedName>
</protein>
<dbReference type="InterPro" id="IPR050122">
    <property type="entry name" value="RTK"/>
</dbReference>
<dbReference type="InterPro" id="IPR020635">
    <property type="entry name" value="Tyr_kinase_cat_dom"/>
</dbReference>
<keyword evidence="9 17" id="KW-1133">Transmembrane helix</keyword>
<evidence type="ECO:0000256" key="16">
    <source>
        <dbReference type="PROSITE-ProRule" id="PRU10141"/>
    </source>
</evidence>
<dbReference type="GO" id="GO:0005886">
    <property type="term" value="C:plasma membrane"/>
    <property type="evidence" value="ECO:0007669"/>
    <property type="project" value="TreeGrafter"/>
</dbReference>
<keyword evidence="4 17" id="KW-0812">Transmembrane</keyword>
<dbReference type="CDD" id="cd00192">
    <property type="entry name" value="PTKc"/>
    <property type="match status" value="1"/>
</dbReference>